<accession>A0AAU9RLK6</accession>
<proteinExistence type="predicted"/>
<dbReference type="Proteomes" id="UP000836841">
    <property type="component" value="Chromosome 2"/>
</dbReference>
<organism evidence="1 2">
    <name type="scientific">Thlaspi arvense</name>
    <name type="common">Field penny-cress</name>
    <dbReference type="NCBI Taxonomy" id="13288"/>
    <lineage>
        <taxon>Eukaryota</taxon>
        <taxon>Viridiplantae</taxon>
        <taxon>Streptophyta</taxon>
        <taxon>Embryophyta</taxon>
        <taxon>Tracheophyta</taxon>
        <taxon>Spermatophyta</taxon>
        <taxon>Magnoliopsida</taxon>
        <taxon>eudicotyledons</taxon>
        <taxon>Gunneridae</taxon>
        <taxon>Pentapetalae</taxon>
        <taxon>rosids</taxon>
        <taxon>malvids</taxon>
        <taxon>Brassicales</taxon>
        <taxon>Brassicaceae</taxon>
        <taxon>Thlaspideae</taxon>
        <taxon>Thlaspi</taxon>
    </lineage>
</organism>
<dbReference type="EMBL" id="OU466858">
    <property type="protein sequence ID" value="CAH2045590.1"/>
    <property type="molecule type" value="Genomic_DNA"/>
</dbReference>
<gene>
    <name evidence="1" type="ORF">TAV2_LOCUS7424</name>
</gene>
<dbReference type="AlphaFoldDB" id="A0AAU9RLK6"/>
<keyword evidence="2" id="KW-1185">Reference proteome</keyword>
<sequence length="40" mass="4466">MGIEHAYIALFQGERGYSKKLHSSSEDIGLLDALFLIIDN</sequence>
<name>A0AAU9RLK6_THLAR</name>
<evidence type="ECO:0008006" key="3">
    <source>
        <dbReference type="Google" id="ProtNLM"/>
    </source>
</evidence>
<reference evidence="1 2" key="1">
    <citation type="submission" date="2022-03" db="EMBL/GenBank/DDBJ databases">
        <authorList>
            <person name="Nunn A."/>
            <person name="Chopra R."/>
            <person name="Nunn A."/>
            <person name="Contreras Garrido A."/>
        </authorList>
    </citation>
    <scope>NUCLEOTIDE SEQUENCE [LARGE SCALE GENOMIC DNA]</scope>
</reference>
<evidence type="ECO:0000313" key="2">
    <source>
        <dbReference type="Proteomes" id="UP000836841"/>
    </source>
</evidence>
<protein>
    <recommendedName>
        <fullName evidence="3">Maturase K</fullName>
    </recommendedName>
</protein>
<evidence type="ECO:0000313" key="1">
    <source>
        <dbReference type="EMBL" id="CAH2045590.1"/>
    </source>
</evidence>